<name>A0A917BPK2_9PROT</name>
<keyword evidence="5" id="KW-0812">Transmembrane</keyword>
<reference evidence="16" key="2">
    <citation type="submission" date="2020-09" db="EMBL/GenBank/DDBJ databases">
        <authorList>
            <person name="Sun Q."/>
            <person name="Zhou Y."/>
        </authorList>
    </citation>
    <scope>NUCLEOTIDE SEQUENCE</scope>
    <source>
        <strain evidence="16">CGMCC 1.15254</strain>
    </source>
</reference>
<evidence type="ECO:0000256" key="3">
    <source>
        <dbReference type="ARBA" id="ARBA00022475"/>
    </source>
</evidence>
<evidence type="ECO:0000259" key="15">
    <source>
        <dbReference type="PROSITE" id="PS50198"/>
    </source>
</evidence>
<dbReference type="PANTHER" id="PTHR47529">
    <property type="entry name" value="PEPTIDYL-PROLYL CIS-TRANS ISOMERASE D"/>
    <property type="match status" value="1"/>
</dbReference>
<keyword evidence="7" id="KW-0472">Membrane</keyword>
<dbReference type="SUPFAM" id="SSF54534">
    <property type="entry name" value="FKBP-like"/>
    <property type="match status" value="1"/>
</dbReference>
<feature type="domain" description="PpiC" evidence="15">
    <location>
        <begin position="216"/>
        <end position="313"/>
    </location>
</feature>
<evidence type="ECO:0000313" key="16">
    <source>
        <dbReference type="EMBL" id="GGF52462.1"/>
    </source>
</evidence>
<accession>A0A917BPK2</accession>
<dbReference type="InterPro" id="IPR046357">
    <property type="entry name" value="PPIase_dom_sf"/>
</dbReference>
<dbReference type="InterPro" id="IPR000297">
    <property type="entry name" value="PPIase_PpiC"/>
</dbReference>
<dbReference type="GO" id="GO:0005886">
    <property type="term" value="C:plasma membrane"/>
    <property type="evidence" value="ECO:0007669"/>
    <property type="project" value="UniProtKB-SubCell"/>
</dbReference>
<dbReference type="Gene3D" id="1.10.4030.10">
    <property type="entry name" value="Porin chaperone SurA, peptide-binding domain"/>
    <property type="match status" value="1"/>
</dbReference>
<evidence type="ECO:0000256" key="13">
    <source>
        <dbReference type="ARBA" id="ARBA00042775"/>
    </source>
</evidence>
<proteinExistence type="inferred from homology"/>
<evidence type="ECO:0000256" key="4">
    <source>
        <dbReference type="ARBA" id="ARBA00022519"/>
    </source>
</evidence>
<keyword evidence="6" id="KW-1133">Transmembrane helix</keyword>
<evidence type="ECO:0000256" key="1">
    <source>
        <dbReference type="ARBA" id="ARBA00004382"/>
    </source>
</evidence>
<evidence type="ECO:0000256" key="2">
    <source>
        <dbReference type="ARBA" id="ARBA00018370"/>
    </source>
</evidence>
<dbReference type="PROSITE" id="PS50198">
    <property type="entry name" value="PPIC_PPIASE_2"/>
    <property type="match status" value="1"/>
</dbReference>
<evidence type="ECO:0000256" key="10">
    <source>
        <dbReference type="ARBA" id="ARBA00031484"/>
    </source>
</evidence>
<keyword evidence="14" id="KW-0697">Rotamase</keyword>
<evidence type="ECO:0000256" key="14">
    <source>
        <dbReference type="PROSITE-ProRule" id="PRU00278"/>
    </source>
</evidence>
<protein>
    <recommendedName>
        <fullName evidence="2">Parvulin-like PPIase</fullName>
    </recommendedName>
    <alternativeName>
        <fullName evidence="9">Peptidyl-prolyl cis-trans isomerase plp</fullName>
    </alternativeName>
    <alternativeName>
        <fullName evidence="12">Periplasmic chaperone PpiD</fullName>
    </alternativeName>
    <alternativeName>
        <fullName evidence="13">Periplasmic folding chaperone</fullName>
    </alternativeName>
    <alternativeName>
        <fullName evidence="10">Rotamase plp</fullName>
    </alternativeName>
</protein>
<evidence type="ECO:0000256" key="9">
    <source>
        <dbReference type="ARBA" id="ARBA00030642"/>
    </source>
</evidence>
<keyword evidence="8" id="KW-0143">Chaperone</keyword>
<keyword evidence="3" id="KW-1003">Cell membrane</keyword>
<comment type="subcellular location">
    <subcellularLocation>
        <location evidence="1">Cell inner membrane</location>
        <topology evidence="1">Single-pass type II membrane protein</topology>
        <orientation evidence="1">Periplasmic side</orientation>
    </subcellularLocation>
</comment>
<dbReference type="Gene3D" id="3.10.50.40">
    <property type="match status" value="1"/>
</dbReference>
<evidence type="ECO:0000256" key="5">
    <source>
        <dbReference type="ARBA" id="ARBA00022692"/>
    </source>
</evidence>
<keyword evidence="14" id="KW-0413">Isomerase</keyword>
<gene>
    <name evidence="16" type="ORF">GCM10011332_02170</name>
</gene>
<dbReference type="PANTHER" id="PTHR47529:SF1">
    <property type="entry name" value="PERIPLASMIC CHAPERONE PPID"/>
    <property type="match status" value="1"/>
</dbReference>
<keyword evidence="17" id="KW-1185">Reference proteome</keyword>
<reference evidence="16" key="1">
    <citation type="journal article" date="2014" name="Int. J. Syst. Evol. Microbiol.">
        <title>Complete genome sequence of Corynebacterium casei LMG S-19264T (=DSM 44701T), isolated from a smear-ripened cheese.</title>
        <authorList>
            <consortium name="US DOE Joint Genome Institute (JGI-PGF)"/>
            <person name="Walter F."/>
            <person name="Albersmeier A."/>
            <person name="Kalinowski J."/>
            <person name="Ruckert C."/>
        </authorList>
    </citation>
    <scope>NUCLEOTIDE SEQUENCE</scope>
    <source>
        <strain evidence="16">CGMCC 1.15254</strain>
    </source>
</reference>
<organism evidence="16 17">
    <name type="scientific">Terasakiella brassicae</name>
    <dbReference type="NCBI Taxonomy" id="1634917"/>
    <lineage>
        <taxon>Bacteria</taxon>
        <taxon>Pseudomonadati</taxon>
        <taxon>Pseudomonadota</taxon>
        <taxon>Alphaproteobacteria</taxon>
        <taxon>Rhodospirillales</taxon>
        <taxon>Terasakiellaceae</taxon>
        <taxon>Terasakiella</taxon>
    </lineage>
</organism>
<dbReference type="AlphaFoldDB" id="A0A917BPK2"/>
<dbReference type="Pfam" id="PF13624">
    <property type="entry name" value="SurA_N_3"/>
    <property type="match status" value="1"/>
</dbReference>
<dbReference type="Pfam" id="PF13145">
    <property type="entry name" value="Rotamase_2"/>
    <property type="match status" value="1"/>
</dbReference>
<dbReference type="Proteomes" id="UP000632498">
    <property type="component" value="Unassembled WGS sequence"/>
</dbReference>
<evidence type="ECO:0000256" key="8">
    <source>
        <dbReference type="ARBA" id="ARBA00023186"/>
    </source>
</evidence>
<dbReference type="InterPro" id="IPR052029">
    <property type="entry name" value="PpiD_chaperone"/>
</dbReference>
<dbReference type="SUPFAM" id="SSF109998">
    <property type="entry name" value="Triger factor/SurA peptide-binding domain-like"/>
    <property type="match status" value="1"/>
</dbReference>
<evidence type="ECO:0000256" key="6">
    <source>
        <dbReference type="ARBA" id="ARBA00022989"/>
    </source>
</evidence>
<dbReference type="GO" id="GO:0003755">
    <property type="term" value="F:peptidyl-prolyl cis-trans isomerase activity"/>
    <property type="evidence" value="ECO:0007669"/>
    <property type="project" value="UniProtKB-KW"/>
</dbReference>
<evidence type="ECO:0000256" key="12">
    <source>
        <dbReference type="ARBA" id="ARBA00040743"/>
    </source>
</evidence>
<keyword evidence="4" id="KW-0997">Cell inner membrane</keyword>
<evidence type="ECO:0000256" key="11">
    <source>
        <dbReference type="ARBA" id="ARBA00038408"/>
    </source>
</evidence>
<evidence type="ECO:0000313" key="17">
    <source>
        <dbReference type="Proteomes" id="UP000632498"/>
    </source>
</evidence>
<comment type="caution">
    <text evidence="16">The sequence shown here is derived from an EMBL/GenBank/DDBJ whole genome shotgun (WGS) entry which is preliminary data.</text>
</comment>
<dbReference type="EMBL" id="BMHV01000001">
    <property type="protein sequence ID" value="GGF52462.1"/>
    <property type="molecule type" value="Genomic_DNA"/>
</dbReference>
<dbReference type="InterPro" id="IPR027304">
    <property type="entry name" value="Trigger_fact/SurA_dom_sf"/>
</dbReference>
<comment type="similarity">
    <text evidence="11">Belongs to the PpiD chaperone family.</text>
</comment>
<evidence type="ECO:0000256" key="7">
    <source>
        <dbReference type="ARBA" id="ARBA00023136"/>
    </source>
</evidence>
<sequence>MLRPAATGNSVATVDGKEISAQEVYNDFQREMARMRQLTGDQGIDENLSKAIGGSVVDRAINRTLLAVNADDLDVAISDEQVAKEIRSTDMFLEDGKFSRARFEQVMFSNRLNEAQYIELVRGDLAREQVISVLNSGVYMPGSAAKDLYVYLQEKRSADVLTVGLDTVGDVPAPTEEEVRKYYEDNIDSFMAPEYRGLTLLHITPAAIAKTIDVPLEKIEDAFSARHAEFKKPARRTVEQIVFANEEDAKKAAQELAEGKAFAELGGEVLELGDVTKEELPEDLREVTFALSKGEASAPVQSLLGWHIVHVSDAVEAVDPTFDDLKDELRDAVALELATEEVFAISNQIEDALGGGATIEEAAKVVGFDVVSIASTDDRANSKDYKKVDALKGQQAILDEAFQLDMNAEPVMKDDGQGGYFMVRVDNITSSKARPFEDVKLAVESFVLDLKKFDAAKKKAEEVVAKIKSGTPVAQVAEEAGLVLTSEMNFTRMDAKLPKDVVKTLFESNVGDTAIGATQNGQVIAVLSEIKSTDGDADKSQIEALRGEMVNAVSNDMQTQFVNALRSRYSVNVDRAMVNRLFVSESQ</sequence>